<dbReference type="InterPro" id="IPR002577">
    <property type="entry name" value="HTH_HxlR"/>
</dbReference>
<dbReference type="PROSITE" id="PS51118">
    <property type="entry name" value="HTH_HXLR"/>
    <property type="match status" value="1"/>
</dbReference>
<evidence type="ECO:0000256" key="3">
    <source>
        <dbReference type="ARBA" id="ARBA00023163"/>
    </source>
</evidence>
<proteinExistence type="predicted"/>
<dbReference type="InterPro" id="IPR036388">
    <property type="entry name" value="WH-like_DNA-bd_sf"/>
</dbReference>
<gene>
    <name evidence="5" type="ORF">COB13_12415</name>
</gene>
<feature type="domain" description="HTH hxlR-type" evidence="4">
    <location>
        <begin position="32"/>
        <end position="130"/>
    </location>
</feature>
<accession>A0A2A4YWM4</accession>
<organism evidence="5">
    <name type="scientific">OCS116 cluster bacterium</name>
    <dbReference type="NCBI Taxonomy" id="2030921"/>
    <lineage>
        <taxon>Bacteria</taxon>
        <taxon>Pseudomonadati</taxon>
        <taxon>Pseudomonadota</taxon>
        <taxon>Alphaproteobacteria</taxon>
        <taxon>OCS116 cluster</taxon>
    </lineage>
</organism>
<evidence type="ECO:0000256" key="2">
    <source>
        <dbReference type="ARBA" id="ARBA00023125"/>
    </source>
</evidence>
<dbReference type="Pfam" id="PF01638">
    <property type="entry name" value="HxlR"/>
    <property type="match status" value="1"/>
</dbReference>
<sequence>MNNNNQLSLLLNDNTQSIIDRISKKPLFDETCIFSLAARLLGDKWTIIVLVALMEKTKRYGELQKQIPTISPKMLVQTLKNLERAGLVNRKIYPEVPPRVEYKLTDFGHSLIPVVSLLCEWSVEHEAKLRKWSKK</sequence>
<dbReference type="Gene3D" id="1.10.10.10">
    <property type="entry name" value="Winged helix-like DNA-binding domain superfamily/Winged helix DNA-binding domain"/>
    <property type="match status" value="1"/>
</dbReference>
<dbReference type="GO" id="GO:0003677">
    <property type="term" value="F:DNA binding"/>
    <property type="evidence" value="ECO:0007669"/>
    <property type="project" value="UniProtKB-KW"/>
</dbReference>
<dbReference type="InterPro" id="IPR036390">
    <property type="entry name" value="WH_DNA-bd_sf"/>
</dbReference>
<reference evidence="5" key="2">
    <citation type="journal article" date="2018" name="ISME J.">
        <title>A dynamic microbial community with high functional redundancy inhabits the cold, oxic subseafloor aquifer.</title>
        <authorList>
            <person name="Tully B.J."/>
            <person name="Wheat C.G."/>
            <person name="Glazer B.T."/>
            <person name="Huber J.A."/>
        </authorList>
    </citation>
    <scope>NUCLEOTIDE SEQUENCE</scope>
    <source>
        <strain evidence="5">NORP83</strain>
    </source>
</reference>
<keyword evidence="1" id="KW-0805">Transcription regulation</keyword>
<dbReference type="PANTHER" id="PTHR33204">
    <property type="entry name" value="TRANSCRIPTIONAL REGULATOR, MARR FAMILY"/>
    <property type="match status" value="1"/>
</dbReference>
<protein>
    <submittedName>
        <fullName evidence="5">Transcriptional regulator</fullName>
    </submittedName>
</protein>
<keyword evidence="2" id="KW-0238">DNA-binding</keyword>
<evidence type="ECO:0000256" key="1">
    <source>
        <dbReference type="ARBA" id="ARBA00023015"/>
    </source>
</evidence>
<dbReference type="EMBL" id="NVUS01000017">
    <property type="protein sequence ID" value="PCI99154.1"/>
    <property type="molecule type" value="Genomic_DNA"/>
</dbReference>
<comment type="caution">
    <text evidence="5">The sequence shown here is derived from an EMBL/GenBank/DDBJ whole genome shotgun (WGS) entry which is preliminary data.</text>
</comment>
<dbReference type="AlphaFoldDB" id="A0A2A4YWM4"/>
<reference key="1">
    <citation type="submission" date="2017-08" db="EMBL/GenBank/DDBJ databases">
        <title>A dynamic microbial community with high functional redundancy inhabits the cold, oxic subseafloor aquifer.</title>
        <authorList>
            <person name="Tully B.J."/>
            <person name="Wheat C.G."/>
            <person name="Glazer B.T."/>
            <person name="Huber J.A."/>
        </authorList>
    </citation>
    <scope>NUCLEOTIDE SEQUENCE [LARGE SCALE GENOMIC DNA]</scope>
</reference>
<evidence type="ECO:0000259" key="4">
    <source>
        <dbReference type="PROSITE" id="PS51118"/>
    </source>
</evidence>
<evidence type="ECO:0000313" key="5">
    <source>
        <dbReference type="EMBL" id="PCI99154.1"/>
    </source>
</evidence>
<keyword evidence="3" id="KW-0804">Transcription</keyword>
<name>A0A2A4YWM4_9PROT</name>
<dbReference type="SUPFAM" id="SSF46785">
    <property type="entry name" value="Winged helix' DNA-binding domain"/>
    <property type="match status" value="1"/>
</dbReference>